<dbReference type="OrthoDB" id="3798478at2759"/>
<evidence type="ECO:0000256" key="5">
    <source>
        <dbReference type="SAM" id="MobiDB-lite"/>
    </source>
</evidence>
<dbReference type="PANTHER" id="PTHR15549">
    <property type="entry name" value="PAIRED IMMUNOGLOBULIN-LIKE TYPE 2 RECEPTOR"/>
    <property type="match status" value="1"/>
</dbReference>
<feature type="region of interest" description="Disordered" evidence="5">
    <location>
        <begin position="95"/>
        <end position="172"/>
    </location>
</feature>
<name>A0A177CCC6_9PLEO</name>
<evidence type="ECO:0000256" key="3">
    <source>
        <dbReference type="ARBA" id="ARBA00022989"/>
    </source>
</evidence>
<evidence type="ECO:0000256" key="2">
    <source>
        <dbReference type="ARBA" id="ARBA00022692"/>
    </source>
</evidence>
<keyword evidence="3 6" id="KW-1133">Transmembrane helix</keyword>
<evidence type="ECO:0000256" key="1">
    <source>
        <dbReference type="ARBA" id="ARBA00004167"/>
    </source>
</evidence>
<dbReference type="InParanoid" id="A0A177CCC6"/>
<comment type="subcellular location">
    <subcellularLocation>
        <location evidence="1">Membrane</location>
        <topology evidence="1">Single-pass membrane protein</topology>
    </subcellularLocation>
</comment>
<organism evidence="7 8">
    <name type="scientific">Paraphaeosphaeria sporulosa</name>
    <dbReference type="NCBI Taxonomy" id="1460663"/>
    <lineage>
        <taxon>Eukaryota</taxon>
        <taxon>Fungi</taxon>
        <taxon>Dikarya</taxon>
        <taxon>Ascomycota</taxon>
        <taxon>Pezizomycotina</taxon>
        <taxon>Dothideomycetes</taxon>
        <taxon>Pleosporomycetidae</taxon>
        <taxon>Pleosporales</taxon>
        <taxon>Massarineae</taxon>
        <taxon>Didymosphaeriaceae</taxon>
        <taxon>Paraphaeosphaeria</taxon>
    </lineage>
</organism>
<keyword evidence="8" id="KW-1185">Reference proteome</keyword>
<feature type="compositionally biased region" description="Low complexity" evidence="5">
    <location>
        <begin position="105"/>
        <end position="119"/>
    </location>
</feature>
<dbReference type="GeneID" id="28765535"/>
<evidence type="ECO:0000256" key="4">
    <source>
        <dbReference type="ARBA" id="ARBA00023136"/>
    </source>
</evidence>
<feature type="compositionally biased region" description="Low complexity" evidence="5">
    <location>
        <begin position="152"/>
        <end position="172"/>
    </location>
</feature>
<proteinExistence type="predicted"/>
<keyword evidence="4 6" id="KW-0472">Membrane</keyword>
<dbReference type="GO" id="GO:0016020">
    <property type="term" value="C:membrane"/>
    <property type="evidence" value="ECO:0007669"/>
    <property type="project" value="UniProtKB-SubCell"/>
</dbReference>
<dbReference type="GO" id="GO:0071944">
    <property type="term" value="C:cell periphery"/>
    <property type="evidence" value="ECO:0007669"/>
    <property type="project" value="UniProtKB-ARBA"/>
</dbReference>
<reference evidence="7 8" key="1">
    <citation type="submission" date="2016-05" db="EMBL/GenBank/DDBJ databases">
        <title>Comparative analysis of secretome profiles of manganese(II)-oxidizing ascomycete fungi.</title>
        <authorList>
            <consortium name="DOE Joint Genome Institute"/>
            <person name="Zeiner C.A."/>
            <person name="Purvine S.O."/>
            <person name="Zink E.M."/>
            <person name="Wu S."/>
            <person name="Pasa-Tolic L."/>
            <person name="Chaput D.L."/>
            <person name="Haridas S."/>
            <person name="Grigoriev I.V."/>
            <person name="Santelli C.M."/>
            <person name="Hansel C.M."/>
        </authorList>
    </citation>
    <scope>NUCLEOTIDE SEQUENCE [LARGE SCALE GENOMIC DNA]</scope>
    <source>
        <strain evidence="7 8">AP3s5-JAC2a</strain>
    </source>
</reference>
<evidence type="ECO:0000313" key="7">
    <source>
        <dbReference type="EMBL" id="OAG05305.1"/>
    </source>
</evidence>
<evidence type="ECO:0000256" key="6">
    <source>
        <dbReference type="SAM" id="Phobius"/>
    </source>
</evidence>
<feature type="transmembrane region" description="Helical" evidence="6">
    <location>
        <begin position="179"/>
        <end position="200"/>
    </location>
</feature>
<dbReference type="RefSeq" id="XP_018035670.1">
    <property type="nucleotide sequence ID" value="XM_018182049.1"/>
</dbReference>
<protein>
    <recommendedName>
        <fullName evidence="9">Extracellular membrane protein CFEM domain-containing protein</fullName>
    </recommendedName>
</protein>
<accession>A0A177CCC6</accession>
<dbReference type="AlphaFoldDB" id="A0A177CCC6"/>
<evidence type="ECO:0008006" key="9">
    <source>
        <dbReference type="Google" id="ProtNLM"/>
    </source>
</evidence>
<dbReference type="InterPro" id="IPR051694">
    <property type="entry name" value="Immunoregulatory_rcpt-like"/>
</dbReference>
<keyword evidence="2 6" id="KW-0812">Transmembrane</keyword>
<dbReference type="EMBL" id="KV441553">
    <property type="protein sequence ID" value="OAG05305.1"/>
    <property type="molecule type" value="Genomic_DNA"/>
</dbReference>
<gene>
    <name evidence="7" type="ORF">CC84DRAFT_1206740</name>
</gene>
<sequence length="465" mass="48540">MAELDNDFWPFDAYPGYKLMAPCMRDCDHILLFNGCDNSGCWCKKNNLDRRTSSLERCASTSCTFADMNTATDVSILSSIQLQYCVDRNLSPEGMTMPSTALAQPTESSSSESPLETGGSQTGSSASVPGVTGGTGLATRTRPSSGPTDTGAPASSSSSTATPNSSPSNNASLSTAAKAGIAIGAIFCVLLAVLIAILLVRRRKRTPAYPPPQYSSAPPGGHTVPAPLHVQTNNGAGAGSGFIAPAPVREDVSPISEKTPAFSQAREVRPGVVRKEVPLGSASPPVQAASPAPTEVLGSTAPERYEVHGHAAAGGNGGRWVYEMQGGGTGRAGAVELGGAGRDRASRHCAYVYMLHFILFSSCKSYGYSASNHGTQMASPPRHTTHARDVMGIEKDFVAGSLHLLERPAGAPRGAAPLFASSRLRSRRQYEVRSPSSNSTNRSHQVALTCIGVTEASTARTLRVS</sequence>
<evidence type="ECO:0000313" key="8">
    <source>
        <dbReference type="Proteomes" id="UP000077069"/>
    </source>
</evidence>
<dbReference type="Proteomes" id="UP000077069">
    <property type="component" value="Unassembled WGS sequence"/>
</dbReference>